<keyword evidence="1" id="KW-0732">Signal</keyword>
<accession>A0A1I0N9J2</accession>
<reference evidence="2 3" key="1">
    <citation type="submission" date="2016-10" db="EMBL/GenBank/DDBJ databases">
        <authorList>
            <person name="de Groot N.N."/>
        </authorList>
    </citation>
    <scope>NUCLEOTIDE SEQUENCE [LARGE SCALE GENOMIC DNA]</scope>
    <source>
        <strain evidence="2 3">TC2-24</strain>
    </source>
</reference>
<dbReference type="Gene3D" id="2.40.160.20">
    <property type="match status" value="1"/>
</dbReference>
<evidence type="ECO:0000313" key="2">
    <source>
        <dbReference type="EMBL" id="SEV97775.1"/>
    </source>
</evidence>
<dbReference type="SUPFAM" id="SSF56925">
    <property type="entry name" value="OMPA-like"/>
    <property type="match status" value="1"/>
</dbReference>
<proteinExistence type="predicted"/>
<evidence type="ECO:0000313" key="3">
    <source>
        <dbReference type="Proteomes" id="UP000199373"/>
    </source>
</evidence>
<dbReference type="Proteomes" id="UP000199373">
    <property type="component" value="Unassembled WGS sequence"/>
</dbReference>
<organism evidence="2 3">
    <name type="scientific">Prevotella aff. ruminicola Tc2-24</name>
    <dbReference type="NCBI Taxonomy" id="81582"/>
    <lineage>
        <taxon>Bacteria</taxon>
        <taxon>Pseudomonadati</taxon>
        <taxon>Bacteroidota</taxon>
        <taxon>Bacteroidia</taxon>
        <taxon>Bacteroidales</taxon>
        <taxon>Prevotellaceae</taxon>
        <taxon>Prevotella</taxon>
    </lineage>
</organism>
<dbReference type="InterPro" id="IPR011250">
    <property type="entry name" value="OMP/PagP_B-barrel"/>
</dbReference>
<dbReference type="AlphaFoldDB" id="A0A1I0N9J2"/>
<feature type="chain" id="PRO_5011548930" evidence="1">
    <location>
        <begin position="20"/>
        <end position="180"/>
    </location>
</feature>
<keyword evidence="3" id="KW-1185">Reference proteome</keyword>
<dbReference type="RefSeq" id="WP_091900316.1">
    <property type="nucleotide sequence ID" value="NZ_FOIQ01000002.1"/>
</dbReference>
<name>A0A1I0N9J2_9BACT</name>
<evidence type="ECO:0000256" key="1">
    <source>
        <dbReference type="SAM" id="SignalP"/>
    </source>
</evidence>
<feature type="signal peptide" evidence="1">
    <location>
        <begin position="1"/>
        <end position="19"/>
    </location>
</feature>
<gene>
    <name evidence="2" type="ORF">SAMN04487850_1064</name>
</gene>
<dbReference type="EMBL" id="FOIQ01000002">
    <property type="protein sequence ID" value="SEV97775.1"/>
    <property type="molecule type" value="Genomic_DNA"/>
</dbReference>
<sequence>MKKLFLLMATAFVAMSVNAQVYLGGSVNITAWSTGENAGDRSETVFKLLPEIGYNLNDKWAIGTVFGYENNKWSGVEGLSESAFTFSPYARYTFLKTGKVNFFLDGGVGFTTASDADWTEVTIGVKPGLAVNLTDKLSFVSHLGFFGYDNFNPDGDKNNITSFGLDLSSTNLTFGLFYNF</sequence>
<protein>
    <submittedName>
        <fullName evidence="2">Outer membrane protein beta-barrel domain-containing protein</fullName>
    </submittedName>
</protein>